<feature type="region of interest" description="Disordered" evidence="3">
    <location>
        <begin position="48"/>
        <end position="93"/>
    </location>
</feature>
<feature type="region of interest" description="Disordered" evidence="3">
    <location>
        <begin position="122"/>
        <end position="148"/>
    </location>
</feature>
<dbReference type="AlphaFoldDB" id="A0A2T5K5R4"/>
<protein>
    <recommendedName>
        <fullName evidence="6">Curlin</fullName>
    </recommendedName>
</protein>
<name>A0A2T5K5R4_9RHOB</name>
<proteinExistence type="inferred from homology"/>
<feature type="compositionally biased region" description="Polar residues" evidence="3">
    <location>
        <begin position="128"/>
        <end position="140"/>
    </location>
</feature>
<comment type="caution">
    <text evidence="4">The sequence shown here is derived from an EMBL/GenBank/DDBJ whole genome shotgun (WGS) entry which is preliminary data.</text>
</comment>
<sequence length="148" mass="15618">MTEHEQPAAPEGAAANLSPERGNAMLRFMMMTSALILTPALLAAQEMPSGDRSWGDRSWGDRSWGNRASTTQIGSNNSSTISQSGKGNVAISVQSGDGHVRSITQQGNFQGFAGLQVSSRFERAAGTESRTGGNARSSVTVEFDTVPK</sequence>
<comment type="similarity">
    <text evidence="1">Belongs to the CsgA/CsgB family.</text>
</comment>
<organism evidence="4 5">
    <name type="scientific">Cereibacter azotoformans</name>
    <dbReference type="NCBI Taxonomy" id="43057"/>
    <lineage>
        <taxon>Bacteria</taxon>
        <taxon>Pseudomonadati</taxon>
        <taxon>Pseudomonadota</taxon>
        <taxon>Alphaproteobacteria</taxon>
        <taxon>Rhodobacterales</taxon>
        <taxon>Paracoccaceae</taxon>
        <taxon>Cereibacter</taxon>
    </lineage>
</organism>
<evidence type="ECO:0000256" key="3">
    <source>
        <dbReference type="SAM" id="MobiDB-lite"/>
    </source>
</evidence>
<feature type="compositionally biased region" description="Polar residues" evidence="3">
    <location>
        <begin position="66"/>
        <end position="93"/>
    </location>
</feature>
<evidence type="ECO:0000256" key="1">
    <source>
        <dbReference type="ARBA" id="ARBA00009766"/>
    </source>
</evidence>
<dbReference type="GO" id="GO:0007155">
    <property type="term" value="P:cell adhesion"/>
    <property type="evidence" value="ECO:0007669"/>
    <property type="project" value="InterPro"/>
</dbReference>
<evidence type="ECO:0008006" key="6">
    <source>
        <dbReference type="Google" id="ProtNLM"/>
    </source>
</evidence>
<dbReference type="EMBL" id="QAOT01000011">
    <property type="protein sequence ID" value="PTR17753.1"/>
    <property type="molecule type" value="Genomic_DNA"/>
</dbReference>
<dbReference type="Proteomes" id="UP000244060">
    <property type="component" value="Unassembled WGS sequence"/>
</dbReference>
<dbReference type="InterPro" id="IPR009742">
    <property type="entry name" value="Curlin_rpt"/>
</dbReference>
<dbReference type="GO" id="GO:0009289">
    <property type="term" value="C:pilus"/>
    <property type="evidence" value="ECO:0007669"/>
    <property type="project" value="InterPro"/>
</dbReference>
<evidence type="ECO:0000313" key="5">
    <source>
        <dbReference type="Proteomes" id="UP000244060"/>
    </source>
</evidence>
<keyword evidence="2" id="KW-0732">Signal</keyword>
<dbReference type="Pfam" id="PF07012">
    <property type="entry name" value="Curlin_rpt"/>
    <property type="match status" value="1"/>
</dbReference>
<accession>A0A2T5K5R4</accession>
<evidence type="ECO:0000256" key="2">
    <source>
        <dbReference type="ARBA" id="ARBA00022729"/>
    </source>
</evidence>
<gene>
    <name evidence="4" type="ORF">C8J28_11140</name>
</gene>
<reference evidence="4 5" key="1">
    <citation type="submission" date="2018-04" db="EMBL/GenBank/DDBJ databases">
        <title>Genomic Encyclopedia of Type Strains, Phase III (KMG-III): the genomes of soil and plant-associated and newly described type strains.</title>
        <authorList>
            <person name="Whitman W."/>
        </authorList>
    </citation>
    <scope>NUCLEOTIDE SEQUENCE [LARGE SCALE GENOMIC DNA]</scope>
    <source>
        <strain evidence="4 5">KA25</strain>
    </source>
</reference>
<keyword evidence="5" id="KW-1185">Reference proteome</keyword>
<evidence type="ECO:0000313" key="4">
    <source>
        <dbReference type="EMBL" id="PTR17753.1"/>
    </source>
</evidence>